<dbReference type="InterPro" id="IPR055312">
    <property type="entry name" value="FBL15-like"/>
</dbReference>
<keyword evidence="2" id="KW-0812">Transmembrane</keyword>
<dbReference type="InterPro" id="IPR036047">
    <property type="entry name" value="F-box-like_dom_sf"/>
</dbReference>
<feature type="transmembrane region" description="Helical" evidence="2">
    <location>
        <begin position="200"/>
        <end position="218"/>
    </location>
</feature>
<dbReference type="EnsemblPlants" id="AET2Gv21026900.1">
    <property type="protein sequence ID" value="AET2Gv21026900.1"/>
    <property type="gene ID" value="AET2Gv21026900"/>
</dbReference>
<reference evidence="5" key="2">
    <citation type="journal article" date="2017" name="Nat. Plants">
        <title>The Aegilops tauschii genome reveals multiple impacts of transposons.</title>
        <authorList>
            <person name="Zhao G."/>
            <person name="Zou C."/>
            <person name="Li K."/>
            <person name="Wang K."/>
            <person name="Li T."/>
            <person name="Gao L."/>
            <person name="Zhang X."/>
            <person name="Wang H."/>
            <person name="Yang Z."/>
            <person name="Liu X."/>
            <person name="Jiang W."/>
            <person name="Mao L."/>
            <person name="Kong X."/>
            <person name="Jiao Y."/>
            <person name="Jia J."/>
        </authorList>
    </citation>
    <scope>NUCLEOTIDE SEQUENCE [LARGE SCALE GENOMIC DNA]</scope>
    <source>
        <strain evidence="5">cv. AL8/78</strain>
    </source>
</reference>
<feature type="domain" description="F-box" evidence="3">
    <location>
        <begin position="18"/>
        <end position="59"/>
    </location>
</feature>
<organism evidence="4 5">
    <name type="scientific">Aegilops tauschii subsp. strangulata</name>
    <name type="common">Goatgrass</name>
    <dbReference type="NCBI Taxonomy" id="200361"/>
    <lineage>
        <taxon>Eukaryota</taxon>
        <taxon>Viridiplantae</taxon>
        <taxon>Streptophyta</taxon>
        <taxon>Embryophyta</taxon>
        <taxon>Tracheophyta</taxon>
        <taxon>Spermatophyta</taxon>
        <taxon>Magnoliopsida</taxon>
        <taxon>Liliopsida</taxon>
        <taxon>Poales</taxon>
        <taxon>Poaceae</taxon>
        <taxon>BOP clade</taxon>
        <taxon>Pooideae</taxon>
        <taxon>Triticodae</taxon>
        <taxon>Triticeae</taxon>
        <taxon>Triticinae</taxon>
        <taxon>Aegilops</taxon>
    </lineage>
</organism>
<dbReference type="AlphaFoldDB" id="A0A453CZL9"/>
<dbReference type="SUPFAM" id="SSF81383">
    <property type="entry name" value="F-box domain"/>
    <property type="match status" value="2"/>
</dbReference>
<sequence length="463" mass="51598">MGRSTDRSEGLADLTSVLPEDLLLEILERLGSARAAAGTSLLSRRWRGLWTRLPSLTLSFHDVPFGSIQTARRRAAARRRPGVYIYHLNIRVADQAGTIGAGRFSSLLWDAASLSPVELRLTLPRNLQVSSMEVTLPTFHRATSMDLRARALHLTVSAKPYAGYVPFRSLEPLPLGMPHRSGHFLFYYFSTARRLSRLRFLIFLIFPLSCICICSPSFELHRGFSMGRSTDRSEGLADLTSVLPEDLLLEILERLGSARAAAGTSLLSRRWRGLWTRLPSLTLSFHDVPFGSIQTARRRAAARRRPGVYIYHLNIRVADQAGTIGAGRFSSLLWDAASLSPVELRLTLPRNLQVSSMEVTLPTFHRATSMDLRARALHLTVSAKPYAGYVPFRSLETLPLGMPHRSGHLHPVLPAPARAPGEHHRSDRHEQHYGPLRVAGGARRGARQPMDPPYPCQRRLPCA</sequence>
<reference evidence="4" key="4">
    <citation type="submission" date="2019-03" db="UniProtKB">
        <authorList>
            <consortium name="EnsemblPlants"/>
        </authorList>
    </citation>
    <scope>IDENTIFICATION</scope>
</reference>
<dbReference type="InterPro" id="IPR001810">
    <property type="entry name" value="F-box_dom"/>
</dbReference>
<accession>A0A453CZL9</accession>
<dbReference type="Pfam" id="PF00646">
    <property type="entry name" value="F-box"/>
    <property type="match status" value="2"/>
</dbReference>
<dbReference type="Gramene" id="AET2Gv21026900.1">
    <property type="protein sequence ID" value="AET2Gv21026900.1"/>
    <property type="gene ID" value="AET2Gv21026900"/>
</dbReference>
<evidence type="ECO:0000259" key="3">
    <source>
        <dbReference type="SMART" id="SM00256"/>
    </source>
</evidence>
<reference evidence="4" key="5">
    <citation type="journal article" date="2021" name="G3 (Bethesda)">
        <title>Aegilops tauschii genome assembly Aet v5.0 features greater sequence contiguity and improved annotation.</title>
        <authorList>
            <person name="Wang L."/>
            <person name="Zhu T."/>
            <person name="Rodriguez J.C."/>
            <person name="Deal K.R."/>
            <person name="Dubcovsky J."/>
            <person name="McGuire P.E."/>
            <person name="Lux T."/>
            <person name="Spannagl M."/>
            <person name="Mayer K.F.X."/>
            <person name="Baldrich P."/>
            <person name="Meyers B.C."/>
            <person name="Huo N."/>
            <person name="Gu Y.Q."/>
            <person name="Zhou H."/>
            <person name="Devos K.M."/>
            <person name="Bennetzen J.L."/>
            <person name="Unver T."/>
            <person name="Budak H."/>
            <person name="Gulick P.J."/>
            <person name="Galiba G."/>
            <person name="Kalapos B."/>
            <person name="Nelson D.R."/>
            <person name="Li P."/>
            <person name="You F.M."/>
            <person name="Luo M.C."/>
            <person name="Dvorak J."/>
        </authorList>
    </citation>
    <scope>NUCLEOTIDE SEQUENCE [LARGE SCALE GENOMIC DNA]</scope>
    <source>
        <strain evidence="4">cv. AL8/78</strain>
    </source>
</reference>
<evidence type="ECO:0000256" key="2">
    <source>
        <dbReference type="SAM" id="Phobius"/>
    </source>
</evidence>
<keyword evidence="5" id="KW-1185">Reference proteome</keyword>
<feature type="domain" description="F-box" evidence="3">
    <location>
        <begin position="243"/>
        <end position="284"/>
    </location>
</feature>
<dbReference type="SMART" id="SM00256">
    <property type="entry name" value="FBOX"/>
    <property type="match status" value="2"/>
</dbReference>
<name>A0A453CZL9_AEGTS</name>
<protein>
    <recommendedName>
        <fullName evidence="3">F-box domain-containing protein</fullName>
    </recommendedName>
</protein>
<keyword evidence="2" id="KW-0472">Membrane</keyword>
<keyword evidence="2" id="KW-1133">Transmembrane helix</keyword>
<dbReference type="PANTHER" id="PTHR34709">
    <property type="entry name" value="OS10G0396666 PROTEIN"/>
    <property type="match status" value="1"/>
</dbReference>
<reference evidence="5" key="1">
    <citation type="journal article" date="2014" name="Science">
        <title>Ancient hybridizations among the ancestral genomes of bread wheat.</title>
        <authorList>
            <consortium name="International Wheat Genome Sequencing Consortium,"/>
            <person name="Marcussen T."/>
            <person name="Sandve S.R."/>
            <person name="Heier L."/>
            <person name="Spannagl M."/>
            <person name="Pfeifer M."/>
            <person name="Jakobsen K.S."/>
            <person name="Wulff B.B."/>
            <person name="Steuernagel B."/>
            <person name="Mayer K.F."/>
            <person name="Olsen O.A."/>
        </authorList>
    </citation>
    <scope>NUCLEOTIDE SEQUENCE [LARGE SCALE GENOMIC DNA]</scope>
    <source>
        <strain evidence="5">cv. AL8/78</strain>
    </source>
</reference>
<evidence type="ECO:0000313" key="5">
    <source>
        <dbReference type="Proteomes" id="UP000015105"/>
    </source>
</evidence>
<reference evidence="4" key="3">
    <citation type="journal article" date="2017" name="Nature">
        <title>Genome sequence of the progenitor of the wheat D genome Aegilops tauschii.</title>
        <authorList>
            <person name="Luo M.C."/>
            <person name="Gu Y.Q."/>
            <person name="Puiu D."/>
            <person name="Wang H."/>
            <person name="Twardziok S.O."/>
            <person name="Deal K.R."/>
            <person name="Huo N."/>
            <person name="Zhu T."/>
            <person name="Wang L."/>
            <person name="Wang Y."/>
            <person name="McGuire P.E."/>
            <person name="Liu S."/>
            <person name="Long H."/>
            <person name="Ramasamy R.K."/>
            <person name="Rodriguez J.C."/>
            <person name="Van S.L."/>
            <person name="Yuan L."/>
            <person name="Wang Z."/>
            <person name="Xia Z."/>
            <person name="Xiao L."/>
            <person name="Anderson O.D."/>
            <person name="Ouyang S."/>
            <person name="Liang Y."/>
            <person name="Zimin A.V."/>
            <person name="Pertea G."/>
            <person name="Qi P."/>
            <person name="Bennetzen J.L."/>
            <person name="Dai X."/>
            <person name="Dawson M.W."/>
            <person name="Muller H.G."/>
            <person name="Kugler K."/>
            <person name="Rivarola-Duarte L."/>
            <person name="Spannagl M."/>
            <person name="Mayer K.F.X."/>
            <person name="Lu F.H."/>
            <person name="Bevan M.W."/>
            <person name="Leroy P."/>
            <person name="Li P."/>
            <person name="You F.M."/>
            <person name="Sun Q."/>
            <person name="Liu Z."/>
            <person name="Lyons E."/>
            <person name="Wicker T."/>
            <person name="Salzberg S.L."/>
            <person name="Devos K.M."/>
            <person name="Dvorak J."/>
        </authorList>
    </citation>
    <scope>NUCLEOTIDE SEQUENCE [LARGE SCALE GENOMIC DNA]</scope>
    <source>
        <strain evidence="4">cv. AL8/78</strain>
    </source>
</reference>
<proteinExistence type="predicted"/>
<evidence type="ECO:0000313" key="4">
    <source>
        <dbReference type="EnsemblPlants" id="AET2Gv21026900.1"/>
    </source>
</evidence>
<dbReference type="Proteomes" id="UP000015105">
    <property type="component" value="Chromosome 2D"/>
</dbReference>
<feature type="region of interest" description="Disordered" evidence="1">
    <location>
        <begin position="441"/>
        <end position="463"/>
    </location>
</feature>
<dbReference type="PANTHER" id="PTHR34709:SF77">
    <property type="entry name" value="F-BOX DOMAIN-CONTAINING PROTEIN"/>
    <property type="match status" value="1"/>
</dbReference>
<evidence type="ECO:0000256" key="1">
    <source>
        <dbReference type="SAM" id="MobiDB-lite"/>
    </source>
</evidence>